<feature type="transmembrane region" description="Helical" evidence="1">
    <location>
        <begin position="12"/>
        <end position="34"/>
    </location>
</feature>
<feature type="non-terminal residue" evidence="2">
    <location>
        <position position="64"/>
    </location>
</feature>
<evidence type="ECO:0000256" key="1">
    <source>
        <dbReference type="SAM" id="Phobius"/>
    </source>
</evidence>
<name>A0A392U5K1_9FABA</name>
<evidence type="ECO:0000313" key="2">
    <source>
        <dbReference type="EMBL" id="MCI68761.1"/>
    </source>
</evidence>
<comment type="caution">
    <text evidence="2">The sequence shown here is derived from an EMBL/GenBank/DDBJ whole genome shotgun (WGS) entry which is preliminary data.</text>
</comment>
<reference evidence="2 3" key="1">
    <citation type="journal article" date="2018" name="Front. Plant Sci.">
        <title>Red Clover (Trifolium pratense) and Zigzag Clover (T. medium) - A Picture of Genomic Similarities and Differences.</title>
        <authorList>
            <person name="Dluhosova J."/>
            <person name="Istvanek J."/>
            <person name="Nedelnik J."/>
            <person name="Repkova J."/>
        </authorList>
    </citation>
    <scope>NUCLEOTIDE SEQUENCE [LARGE SCALE GENOMIC DNA]</scope>
    <source>
        <strain evidence="3">cv. 10/8</strain>
        <tissue evidence="2">Leaf</tissue>
    </source>
</reference>
<dbReference type="AlphaFoldDB" id="A0A392U5K1"/>
<organism evidence="2 3">
    <name type="scientific">Trifolium medium</name>
    <dbReference type="NCBI Taxonomy" id="97028"/>
    <lineage>
        <taxon>Eukaryota</taxon>
        <taxon>Viridiplantae</taxon>
        <taxon>Streptophyta</taxon>
        <taxon>Embryophyta</taxon>
        <taxon>Tracheophyta</taxon>
        <taxon>Spermatophyta</taxon>
        <taxon>Magnoliopsida</taxon>
        <taxon>eudicotyledons</taxon>
        <taxon>Gunneridae</taxon>
        <taxon>Pentapetalae</taxon>
        <taxon>rosids</taxon>
        <taxon>fabids</taxon>
        <taxon>Fabales</taxon>
        <taxon>Fabaceae</taxon>
        <taxon>Papilionoideae</taxon>
        <taxon>50 kb inversion clade</taxon>
        <taxon>NPAAA clade</taxon>
        <taxon>Hologalegina</taxon>
        <taxon>IRL clade</taxon>
        <taxon>Trifolieae</taxon>
        <taxon>Trifolium</taxon>
    </lineage>
</organism>
<accession>A0A392U5K1</accession>
<evidence type="ECO:0000313" key="3">
    <source>
        <dbReference type="Proteomes" id="UP000265520"/>
    </source>
</evidence>
<proteinExistence type="predicted"/>
<keyword evidence="1" id="KW-0812">Transmembrane</keyword>
<keyword evidence="1" id="KW-0472">Membrane</keyword>
<keyword evidence="1" id="KW-1133">Transmembrane helix</keyword>
<dbReference type="Proteomes" id="UP000265520">
    <property type="component" value="Unassembled WGS sequence"/>
</dbReference>
<dbReference type="EMBL" id="LXQA010742410">
    <property type="protein sequence ID" value="MCI68761.1"/>
    <property type="molecule type" value="Genomic_DNA"/>
</dbReference>
<protein>
    <submittedName>
        <fullName evidence="2">Uncharacterized protein</fullName>
    </submittedName>
</protein>
<sequence>MTSTSLSSPTAFTTLLVLITIGLSTILPLPFILIHGLVMVRLDPPIFVTYPALIDQSWKVSDLR</sequence>
<keyword evidence="3" id="KW-1185">Reference proteome</keyword>